<evidence type="ECO:0000256" key="8">
    <source>
        <dbReference type="ARBA" id="ARBA00035655"/>
    </source>
</evidence>
<evidence type="ECO:0000256" key="9">
    <source>
        <dbReference type="SAM" id="Phobius"/>
    </source>
</evidence>
<gene>
    <name evidence="10" type="ORF">SAMN05421834_109110</name>
</gene>
<feature type="transmembrane region" description="Helical" evidence="9">
    <location>
        <begin position="149"/>
        <end position="169"/>
    </location>
</feature>
<keyword evidence="11" id="KW-1185">Reference proteome</keyword>
<keyword evidence="7 9" id="KW-0472">Membrane</keyword>
<evidence type="ECO:0008006" key="12">
    <source>
        <dbReference type="Google" id="ProtNLM"/>
    </source>
</evidence>
<evidence type="ECO:0000256" key="4">
    <source>
        <dbReference type="ARBA" id="ARBA00022519"/>
    </source>
</evidence>
<organism evidence="10 11">
    <name type="scientific">Halanaerobium kushneri</name>
    <dbReference type="NCBI Taxonomy" id="56779"/>
    <lineage>
        <taxon>Bacteria</taxon>
        <taxon>Bacillati</taxon>
        <taxon>Bacillota</taxon>
        <taxon>Clostridia</taxon>
        <taxon>Halanaerobiales</taxon>
        <taxon>Halanaerobiaceae</taxon>
        <taxon>Halanaerobium</taxon>
    </lineage>
</organism>
<sequence length="170" mass="18454">MIKFIFADSWSPYLVGTLIGVLSWFSFIISRKALGTSTSFARGSAKLGALFLGEKVYDWKYYQKYKPELEWQSMLVIGIVIGSFISAVLSGEFNLAFLPQTEFESILNQNLIGRIFSAFTGGILLGFGARLAGGCTSGHGISGTFQLSIASWISLVGFFVGGAITAFLIF</sequence>
<keyword evidence="6 9" id="KW-1133">Transmembrane helix</keyword>
<comment type="similarity">
    <text evidence="8">Belongs to the TsuA/YedE (TC 9.B.102) family.</text>
</comment>
<dbReference type="EMBL" id="FTNC01000009">
    <property type="protein sequence ID" value="SIQ87743.1"/>
    <property type="molecule type" value="Genomic_DNA"/>
</dbReference>
<keyword evidence="5 9" id="KW-0812">Transmembrane</keyword>
<dbReference type="GO" id="GO:0005886">
    <property type="term" value="C:plasma membrane"/>
    <property type="evidence" value="ECO:0007669"/>
    <property type="project" value="UniProtKB-SubCell"/>
</dbReference>
<keyword evidence="2" id="KW-0813">Transport</keyword>
<evidence type="ECO:0000256" key="6">
    <source>
        <dbReference type="ARBA" id="ARBA00022989"/>
    </source>
</evidence>
<dbReference type="PANTHER" id="PTHR30574:SF1">
    <property type="entry name" value="SULPHUR TRANSPORT DOMAIN-CONTAINING PROTEIN"/>
    <property type="match status" value="1"/>
</dbReference>
<reference evidence="11" key="1">
    <citation type="submission" date="2017-01" db="EMBL/GenBank/DDBJ databases">
        <authorList>
            <person name="Varghese N."/>
            <person name="Submissions S."/>
        </authorList>
    </citation>
    <scope>NUCLEOTIDE SEQUENCE [LARGE SCALE GENOMIC DNA]</scope>
    <source>
        <strain evidence="11">ATCC 700103</strain>
    </source>
</reference>
<evidence type="ECO:0000256" key="2">
    <source>
        <dbReference type="ARBA" id="ARBA00022448"/>
    </source>
</evidence>
<keyword evidence="4" id="KW-0997">Cell inner membrane</keyword>
<evidence type="ECO:0000256" key="1">
    <source>
        <dbReference type="ARBA" id="ARBA00004429"/>
    </source>
</evidence>
<dbReference type="Pfam" id="PF04143">
    <property type="entry name" value="Sulf_transp"/>
    <property type="match status" value="1"/>
</dbReference>
<dbReference type="AlphaFoldDB" id="A0A1N6WC36"/>
<dbReference type="InterPro" id="IPR007272">
    <property type="entry name" value="Sulf_transp_TsuA/YedE"/>
</dbReference>
<name>A0A1N6WC36_9FIRM</name>
<dbReference type="PANTHER" id="PTHR30574">
    <property type="entry name" value="INNER MEMBRANE PROTEIN YEDE"/>
    <property type="match status" value="1"/>
</dbReference>
<comment type="subcellular location">
    <subcellularLocation>
        <location evidence="1">Cell inner membrane</location>
        <topology evidence="1">Multi-pass membrane protein</topology>
    </subcellularLocation>
</comment>
<feature type="transmembrane region" description="Helical" evidence="9">
    <location>
        <begin position="12"/>
        <end position="30"/>
    </location>
</feature>
<protein>
    <recommendedName>
        <fullName evidence="12">Sulphur transport domain-containing protein</fullName>
    </recommendedName>
</protein>
<evidence type="ECO:0000256" key="7">
    <source>
        <dbReference type="ARBA" id="ARBA00023136"/>
    </source>
</evidence>
<proteinExistence type="inferred from homology"/>
<dbReference type="STRING" id="56779.SAMN05421834_109110"/>
<keyword evidence="3" id="KW-1003">Cell membrane</keyword>
<evidence type="ECO:0000313" key="11">
    <source>
        <dbReference type="Proteomes" id="UP000185669"/>
    </source>
</evidence>
<feature type="transmembrane region" description="Helical" evidence="9">
    <location>
        <begin position="71"/>
        <end position="90"/>
    </location>
</feature>
<accession>A0A1N6WC36</accession>
<feature type="transmembrane region" description="Helical" evidence="9">
    <location>
        <begin position="111"/>
        <end position="129"/>
    </location>
</feature>
<dbReference type="RefSeq" id="WP_076544824.1">
    <property type="nucleotide sequence ID" value="NZ_FTNC01000009.1"/>
</dbReference>
<evidence type="ECO:0000256" key="5">
    <source>
        <dbReference type="ARBA" id="ARBA00022692"/>
    </source>
</evidence>
<dbReference type="OrthoDB" id="9814020at2"/>
<evidence type="ECO:0000313" key="10">
    <source>
        <dbReference type="EMBL" id="SIQ87743.1"/>
    </source>
</evidence>
<dbReference type="Proteomes" id="UP000185669">
    <property type="component" value="Unassembled WGS sequence"/>
</dbReference>
<evidence type="ECO:0000256" key="3">
    <source>
        <dbReference type="ARBA" id="ARBA00022475"/>
    </source>
</evidence>